<comment type="caution">
    <text evidence="1">The sequence shown here is derived from an EMBL/GenBank/DDBJ whole genome shotgun (WGS) entry which is preliminary data.</text>
</comment>
<organism evidence="1 2">
    <name type="scientific">Virgisporangium aurantiacum</name>
    <dbReference type="NCBI Taxonomy" id="175570"/>
    <lineage>
        <taxon>Bacteria</taxon>
        <taxon>Bacillati</taxon>
        <taxon>Actinomycetota</taxon>
        <taxon>Actinomycetes</taxon>
        <taxon>Micromonosporales</taxon>
        <taxon>Micromonosporaceae</taxon>
        <taxon>Virgisporangium</taxon>
    </lineage>
</organism>
<proteinExistence type="predicted"/>
<dbReference type="InterPro" id="IPR027417">
    <property type="entry name" value="P-loop_NTPase"/>
</dbReference>
<evidence type="ECO:0008006" key="3">
    <source>
        <dbReference type="Google" id="ProtNLM"/>
    </source>
</evidence>
<gene>
    <name evidence="1" type="ORF">Vau01_096230</name>
</gene>
<dbReference type="SUPFAM" id="SSF52540">
    <property type="entry name" value="P-loop containing nucleoside triphosphate hydrolases"/>
    <property type="match status" value="1"/>
</dbReference>
<dbReference type="RefSeq" id="WP_204007533.1">
    <property type="nucleotide sequence ID" value="NZ_BOPG01000075.1"/>
</dbReference>
<name>A0A8J3ZFV0_9ACTN</name>
<sequence length="266" mass="27702">MLVTIGAAKGFGVTTLAVALAARWPKANAVLVEADPAGADLAFRFGHHREPGLAELAADARRGATGVDLTAYAQRLPLGVEVVFGSAAPATPQAVSAVAALVDGGGLDVLRAAARERLVVVDVGRLDWHSPALPIAAISDLLLVVTRAGLDGVDAVQVRRDALLALPGRRASVRLVLTGRPFVPPEEIAHVVGLPVAALVPDDRRAAAVLAGQASARWGLNRLELLRAARALALSLQAEFRDVEQVNWIAELHAVPPVIGQVVGRR</sequence>
<evidence type="ECO:0000313" key="2">
    <source>
        <dbReference type="Proteomes" id="UP000612585"/>
    </source>
</evidence>
<dbReference type="Proteomes" id="UP000612585">
    <property type="component" value="Unassembled WGS sequence"/>
</dbReference>
<evidence type="ECO:0000313" key="1">
    <source>
        <dbReference type="EMBL" id="GIJ62107.1"/>
    </source>
</evidence>
<keyword evidence="2" id="KW-1185">Reference proteome</keyword>
<reference evidence="1" key="1">
    <citation type="submission" date="2021-01" db="EMBL/GenBank/DDBJ databases">
        <title>Whole genome shotgun sequence of Virgisporangium aurantiacum NBRC 16421.</title>
        <authorList>
            <person name="Komaki H."/>
            <person name="Tamura T."/>
        </authorList>
    </citation>
    <scope>NUCLEOTIDE SEQUENCE</scope>
    <source>
        <strain evidence="1">NBRC 16421</strain>
    </source>
</reference>
<protein>
    <recommendedName>
        <fullName evidence="3">MinD-like ATPase involved in chromosome partitioning or flagellar assembly</fullName>
    </recommendedName>
</protein>
<dbReference type="EMBL" id="BOPG01000075">
    <property type="protein sequence ID" value="GIJ62107.1"/>
    <property type="molecule type" value="Genomic_DNA"/>
</dbReference>
<dbReference type="AlphaFoldDB" id="A0A8J3ZFV0"/>
<accession>A0A8J3ZFV0</accession>
<dbReference type="Gene3D" id="3.40.50.300">
    <property type="entry name" value="P-loop containing nucleotide triphosphate hydrolases"/>
    <property type="match status" value="1"/>
</dbReference>